<evidence type="ECO:0000256" key="1">
    <source>
        <dbReference type="SAM" id="MobiDB-lite"/>
    </source>
</evidence>
<comment type="caution">
    <text evidence="2">The sequence shown here is derived from an EMBL/GenBank/DDBJ whole genome shotgun (WGS) entry which is preliminary data.</text>
</comment>
<reference evidence="2" key="1">
    <citation type="submission" date="2023-03" db="EMBL/GenBank/DDBJ databases">
        <title>Massive genome expansion in bonnet fungi (Mycena s.s.) driven by repeated elements and novel gene families across ecological guilds.</title>
        <authorList>
            <consortium name="Lawrence Berkeley National Laboratory"/>
            <person name="Harder C.B."/>
            <person name="Miyauchi S."/>
            <person name="Viragh M."/>
            <person name="Kuo A."/>
            <person name="Thoen E."/>
            <person name="Andreopoulos B."/>
            <person name="Lu D."/>
            <person name="Skrede I."/>
            <person name="Drula E."/>
            <person name="Henrissat B."/>
            <person name="Morin E."/>
            <person name="Kohler A."/>
            <person name="Barry K."/>
            <person name="LaButti K."/>
            <person name="Morin E."/>
            <person name="Salamov A."/>
            <person name="Lipzen A."/>
            <person name="Mereny Z."/>
            <person name="Hegedus B."/>
            <person name="Baldrian P."/>
            <person name="Stursova M."/>
            <person name="Weitz H."/>
            <person name="Taylor A."/>
            <person name="Grigoriev I.V."/>
            <person name="Nagy L.G."/>
            <person name="Martin F."/>
            <person name="Kauserud H."/>
        </authorList>
    </citation>
    <scope>NUCLEOTIDE SEQUENCE</scope>
    <source>
        <strain evidence="2">9284</strain>
    </source>
</reference>
<dbReference type="Proteomes" id="UP001221142">
    <property type="component" value="Unassembled WGS sequence"/>
</dbReference>
<feature type="region of interest" description="Disordered" evidence="1">
    <location>
        <begin position="58"/>
        <end position="141"/>
    </location>
</feature>
<gene>
    <name evidence="2" type="ORF">FB45DRAFT_1008084</name>
</gene>
<keyword evidence="3" id="KW-1185">Reference proteome</keyword>
<accession>A0AAD7BC64</accession>
<feature type="region of interest" description="Disordered" evidence="1">
    <location>
        <begin position="1"/>
        <end position="34"/>
    </location>
</feature>
<dbReference type="AlphaFoldDB" id="A0AAD7BC64"/>
<proteinExistence type="predicted"/>
<organism evidence="2 3">
    <name type="scientific">Roridomyces roridus</name>
    <dbReference type="NCBI Taxonomy" id="1738132"/>
    <lineage>
        <taxon>Eukaryota</taxon>
        <taxon>Fungi</taxon>
        <taxon>Dikarya</taxon>
        <taxon>Basidiomycota</taxon>
        <taxon>Agaricomycotina</taxon>
        <taxon>Agaricomycetes</taxon>
        <taxon>Agaricomycetidae</taxon>
        <taxon>Agaricales</taxon>
        <taxon>Marasmiineae</taxon>
        <taxon>Mycenaceae</taxon>
        <taxon>Roridomyces</taxon>
    </lineage>
</organism>
<evidence type="ECO:0000313" key="2">
    <source>
        <dbReference type="EMBL" id="KAJ7616658.1"/>
    </source>
</evidence>
<feature type="compositionally biased region" description="Low complexity" evidence="1">
    <location>
        <begin position="71"/>
        <end position="84"/>
    </location>
</feature>
<name>A0AAD7BC64_9AGAR</name>
<evidence type="ECO:0000313" key="3">
    <source>
        <dbReference type="Proteomes" id="UP001221142"/>
    </source>
</evidence>
<feature type="compositionally biased region" description="Basic and acidic residues" evidence="1">
    <location>
        <begin position="95"/>
        <end position="107"/>
    </location>
</feature>
<sequence length="196" mass="21963">MKQACVNARPHTQRPLPSIPRTAGTSPPNDQPELLLHSTSMESLHEFLVQRPNMQLNHINSGYPHHPRALPAASSSSSPSTPSTGITQRPPSPPPDERCSHSDDEPRLSPLRRRAGPKIDPAPDTSLWIDDESDAESIPEWPPGCRSAANRSFVRLPLIRNARQRDRDRQSQMLRSKVRDLFGFHARRVAMDSGRR</sequence>
<dbReference type="EMBL" id="JARKIF010000022">
    <property type="protein sequence ID" value="KAJ7616658.1"/>
    <property type="molecule type" value="Genomic_DNA"/>
</dbReference>
<protein>
    <submittedName>
        <fullName evidence="2">Uncharacterized protein</fullName>
    </submittedName>
</protein>